<dbReference type="InterPro" id="IPR003661">
    <property type="entry name" value="HisK_dim/P_dom"/>
</dbReference>
<dbReference type="Pfam" id="PF02518">
    <property type="entry name" value="HATPase_c"/>
    <property type="match status" value="1"/>
</dbReference>
<feature type="domain" description="Histidine kinase" evidence="11">
    <location>
        <begin position="239"/>
        <end position="455"/>
    </location>
</feature>
<dbReference type="Gene3D" id="1.10.287.130">
    <property type="match status" value="1"/>
</dbReference>
<keyword evidence="14" id="KW-1185">Reference proteome</keyword>
<dbReference type="InterPro" id="IPR004358">
    <property type="entry name" value="Sig_transdc_His_kin-like_C"/>
</dbReference>
<evidence type="ECO:0000256" key="1">
    <source>
        <dbReference type="ARBA" id="ARBA00000085"/>
    </source>
</evidence>
<dbReference type="EMBL" id="JBHLWI010000002">
    <property type="protein sequence ID" value="MFC0261258.1"/>
    <property type="molecule type" value="Genomic_DNA"/>
</dbReference>
<protein>
    <recommendedName>
        <fullName evidence="3">histidine kinase</fullName>
        <ecNumber evidence="3">2.7.13.3</ecNumber>
    </recommendedName>
</protein>
<evidence type="ECO:0000259" key="12">
    <source>
        <dbReference type="PROSITE" id="PS50885"/>
    </source>
</evidence>
<evidence type="ECO:0000256" key="4">
    <source>
        <dbReference type="ARBA" id="ARBA00022475"/>
    </source>
</evidence>
<dbReference type="InterPro" id="IPR050980">
    <property type="entry name" value="2C_sensor_his_kinase"/>
</dbReference>
<dbReference type="InterPro" id="IPR036097">
    <property type="entry name" value="HisK_dim/P_sf"/>
</dbReference>
<evidence type="ECO:0000259" key="11">
    <source>
        <dbReference type="PROSITE" id="PS50109"/>
    </source>
</evidence>
<keyword evidence="5" id="KW-0597">Phosphoprotein</keyword>
<comment type="catalytic activity">
    <reaction evidence="1">
        <text>ATP + protein L-histidine = ADP + protein N-phospho-L-histidine.</text>
        <dbReference type="EC" id="2.7.13.3"/>
    </reaction>
</comment>
<evidence type="ECO:0000256" key="6">
    <source>
        <dbReference type="ARBA" id="ARBA00022679"/>
    </source>
</evidence>
<evidence type="ECO:0000256" key="5">
    <source>
        <dbReference type="ARBA" id="ARBA00022553"/>
    </source>
</evidence>
<feature type="transmembrane region" description="Helical" evidence="10">
    <location>
        <begin position="7"/>
        <end position="30"/>
    </location>
</feature>
<evidence type="ECO:0000256" key="10">
    <source>
        <dbReference type="SAM" id="Phobius"/>
    </source>
</evidence>
<dbReference type="PANTHER" id="PTHR44936">
    <property type="entry name" value="SENSOR PROTEIN CREC"/>
    <property type="match status" value="1"/>
</dbReference>
<dbReference type="PRINTS" id="PR00344">
    <property type="entry name" value="BCTRLSENSOR"/>
</dbReference>
<dbReference type="SMART" id="SM00388">
    <property type="entry name" value="HisKA"/>
    <property type="match status" value="1"/>
</dbReference>
<dbReference type="SMART" id="SM00304">
    <property type="entry name" value="HAMP"/>
    <property type="match status" value="1"/>
</dbReference>
<organism evidence="13 14">
    <name type="scientific">Fontibacter flavus</name>
    <dbReference type="NCBI Taxonomy" id="654838"/>
    <lineage>
        <taxon>Bacteria</taxon>
        <taxon>Pseudomonadati</taxon>
        <taxon>Bacteroidota</taxon>
        <taxon>Cytophagia</taxon>
        <taxon>Cytophagales</taxon>
        <taxon>Cyclobacteriaceae</taxon>
        <taxon>Fontibacter</taxon>
    </lineage>
</organism>
<evidence type="ECO:0000256" key="8">
    <source>
        <dbReference type="ARBA" id="ARBA00022777"/>
    </source>
</evidence>
<dbReference type="SUPFAM" id="SSF47384">
    <property type="entry name" value="Homodimeric domain of signal transducing histidine kinase"/>
    <property type="match status" value="1"/>
</dbReference>
<keyword evidence="10" id="KW-1133">Transmembrane helix</keyword>
<accession>A0ABV6FN27</accession>
<dbReference type="Gene3D" id="6.10.340.10">
    <property type="match status" value="1"/>
</dbReference>
<keyword evidence="10" id="KW-0812">Transmembrane</keyword>
<dbReference type="Proteomes" id="UP001589797">
    <property type="component" value="Unassembled WGS sequence"/>
</dbReference>
<dbReference type="SUPFAM" id="SSF158472">
    <property type="entry name" value="HAMP domain-like"/>
    <property type="match status" value="1"/>
</dbReference>
<evidence type="ECO:0000256" key="7">
    <source>
        <dbReference type="ARBA" id="ARBA00022741"/>
    </source>
</evidence>
<dbReference type="SUPFAM" id="SSF55874">
    <property type="entry name" value="ATPase domain of HSP90 chaperone/DNA topoisomerase II/histidine kinase"/>
    <property type="match status" value="1"/>
</dbReference>
<keyword evidence="4" id="KW-1003">Cell membrane</keyword>
<dbReference type="GO" id="GO:0005524">
    <property type="term" value="F:ATP binding"/>
    <property type="evidence" value="ECO:0007669"/>
    <property type="project" value="UniProtKB-KW"/>
</dbReference>
<dbReference type="InterPro" id="IPR036890">
    <property type="entry name" value="HATPase_C_sf"/>
</dbReference>
<evidence type="ECO:0000256" key="2">
    <source>
        <dbReference type="ARBA" id="ARBA00004651"/>
    </source>
</evidence>
<comment type="subcellular location">
    <subcellularLocation>
        <location evidence="2">Cell membrane</location>
        <topology evidence="2">Multi-pass membrane protein</topology>
    </subcellularLocation>
</comment>
<dbReference type="Gene3D" id="3.30.565.10">
    <property type="entry name" value="Histidine kinase-like ATPase, C-terminal domain"/>
    <property type="match status" value="1"/>
</dbReference>
<dbReference type="PROSITE" id="PS50885">
    <property type="entry name" value="HAMP"/>
    <property type="match status" value="1"/>
</dbReference>
<dbReference type="PROSITE" id="PS50109">
    <property type="entry name" value="HIS_KIN"/>
    <property type="match status" value="1"/>
</dbReference>
<keyword evidence="10" id="KW-0472">Membrane</keyword>
<evidence type="ECO:0000313" key="13">
    <source>
        <dbReference type="EMBL" id="MFC0261258.1"/>
    </source>
</evidence>
<dbReference type="InterPro" id="IPR005467">
    <property type="entry name" value="His_kinase_dom"/>
</dbReference>
<feature type="domain" description="HAMP" evidence="12">
    <location>
        <begin position="178"/>
        <end position="231"/>
    </location>
</feature>
<comment type="caution">
    <text evidence="13">The sequence shown here is derived from an EMBL/GenBank/DDBJ whole genome shotgun (WGS) entry which is preliminary data.</text>
</comment>
<dbReference type="InterPro" id="IPR003594">
    <property type="entry name" value="HATPase_dom"/>
</dbReference>
<name>A0ABV6FN27_9BACT</name>
<dbReference type="Pfam" id="PF00672">
    <property type="entry name" value="HAMP"/>
    <property type="match status" value="1"/>
</dbReference>
<evidence type="ECO:0000313" key="14">
    <source>
        <dbReference type="Proteomes" id="UP001589797"/>
    </source>
</evidence>
<dbReference type="InterPro" id="IPR003660">
    <property type="entry name" value="HAMP_dom"/>
</dbReference>
<sequence length="455" mass="52230">MRLQQQISLMFTALAAGILLVFMVIVYFSAYTNRLNEFYNILEKEGITKVNLLLETQLDAATLQTIYKNNREILYEVEVAIYNANQELIYHDAVDIDFVKETPEMLQEIARKKKISFIQDRWQVIGFDYQHAEKQYFITAAAFDFYGFNKLENLRDTMLVSFFLGLAIIFLIGKYFSRKSLAPIAGIIQEAQKISASNLDLRIKEYNSRDELGQLAQTFNQMLERLEKSFDSQKQFVSYVAHELRTPLSSIIADLELNLDKERSAEEYKATMHEVLLDSKKVARLASTLLDFAKASYDRTEITIKPVRIDEVLLEASHQLQAKNPGYKIHMDFELELEEEDITVKGNNYLLGIAFYNLMENACKFSEFKSCDVSITSDLSGVMIKFRDRGIGIPDKEHADIFNPFFRGKNKDYSEGTGIGLTLVQKIIHQHDGEIRLESKIGQGSIFSIILPKAE</sequence>
<evidence type="ECO:0000256" key="9">
    <source>
        <dbReference type="ARBA" id="ARBA00022840"/>
    </source>
</evidence>
<dbReference type="PANTHER" id="PTHR44936:SF10">
    <property type="entry name" value="SENSOR PROTEIN RSTB"/>
    <property type="match status" value="1"/>
</dbReference>
<dbReference type="EC" id="2.7.13.3" evidence="3"/>
<keyword evidence="7" id="KW-0547">Nucleotide-binding</keyword>
<proteinExistence type="predicted"/>
<dbReference type="Pfam" id="PF00512">
    <property type="entry name" value="HisKA"/>
    <property type="match status" value="1"/>
</dbReference>
<keyword evidence="9 13" id="KW-0067">ATP-binding</keyword>
<keyword evidence="6" id="KW-0808">Transferase</keyword>
<gene>
    <name evidence="13" type="ORF">ACFFIP_01090</name>
</gene>
<dbReference type="RefSeq" id="WP_382385712.1">
    <property type="nucleotide sequence ID" value="NZ_JBHLWI010000002.1"/>
</dbReference>
<reference evidence="13 14" key="1">
    <citation type="submission" date="2024-09" db="EMBL/GenBank/DDBJ databases">
        <authorList>
            <person name="Sun Q."/>
            <person name="Mori K."/>
        </authorList>
    </citation>
    <scope>NUCLEOTIDE SEQUENCE [LARGE SCALE GENOMIC DNA]</scope>
    <source>
        <strain evidence="13 14">CCM 7650</strain>
    </source>
</reference>
<dbReference type="CDD" id="cd00082">
    <property type="entry name" value="HisKA"/>
    <property type="match status" value="1"/>
</dbReference>
<keyword evidence="8" id="KW-0418">Kinase</keyword>
<evidence type="ECO:0000256" key="3">
    <source>
        <dbReference type="ARBA" id="ARBA00012438"/>
    </source>
</evidence>
<dbReference type="SMART" id="SM00387">
    <property type="entry name" value="HATPase_c"/>
    <property type="match status" value="1"/>
</dbReference>
<dbReference type="CDD" id="cd06225">
    <property type="entry name" value="HAMP"/>
    <property type="match status" value="1"/>
</dbReference>